<dbReference type="NCBIfam" id="NF003843">
    <property type="entry name" value="PRK05422.1"/>
    <property type="match status" value="1"/>
</dbReference>
<evidence type="ECO:0000313" key="4">
    <source>
        <dbReference type="EMBL" id="HIW02908.1"/>
    </source>
</evidence>
<gene>
    <name evidence="3 4" type="primary">smpB</name>
    <name evidence="4" type="ORF">H9892_06170</name>
</gene>
<dbReference type="PANTHER" id="PTHR30308">
    <property type="entry name" value="TMRNA-BINDING COMPONENT OF TRANS-TRANSLATION TAGGING COMPLEX"/>
    <property type="match status" value="1"/>
</dbReference>
<reference evidence="4" key="2">
    <citation type="submission" date="2021-04" db="EMBL/GenBank/DDBJ databases">
        <authorList>
            <person name="Gilroy R."/>
        </authorList>
    </citation>
    <scope>NUCLEOTIDE SEQUENCE</scope>
    <source>
        <strain evidence="4">12435</strain>
    </source>
</reference>
<evidence type="ECO:0000256" key="3">
    <source>
        <dbReference type="HAMAP-Rule" id="MF_00023"/>
    </source>
</evidence>
<dbReference type="InterPro" id="IPR000037">
    <property type="entry name" value="SsrA-bd_prot"/>
</dbReference>
<dbReference type="GO" id="GO:0070930">
    <property type="term" value="P:trans-translation-dependent protein tagging"/>
    <property type="evidence" value="ECO:0007669"/>
    <property type="project" value="TreeGrafter"/>
</dbReference>
<dbReference type="GO" id="GO:0070929">
    <property type="term" value="P:trans-translation"/>
    <property type="evidence" value="ECO:0007669"/>
    <property type="project" value="UniProtKB-UniRule"/>
</dbReference>
<dbReference type="Gene3D" id="2.40.280.10">
    <property type="match status" value="1"/>
</dbReference>
<evidence type="ECO:0000256" key="2">
    <source>
        <dbReference type="ARBA" id="ARBA00022884"/>
    </source>
</evidence>
<protein>
    <recommendedName>
        <fullName evidence="3">SsrA-binding protein</fullName>
    </recommendedName>
    <alternativeName>
        <fullName evidence="3">Small protein B</fullName>
    </alternativeName>
</protein>
<accession>A0A9D1Q2B4</accession>
<comment type="similarity">
    <text evidence="3">Belongs to the SmpB family.</text>
</comment>
<evidence type="ECO:0000256" key="1">
    <source>
        <dbReference type="ARBA" id="ARBA00022490"/>
    </source>
</evidence>
<evidence type="ECO:0000313" key="5">
    <source>
        <dbReference type="Proteomes" id="UP000823990"/>
    </source>
</evidence>
<comment type="subcellular location">
    <subcellularLocation>
        <location evidence="3">Cytoplasm</location>
    </subcellularLocation>
    <text evidence="3">The tmRNA-SmpB complex associates with stalled 70S ribosomes.</text>
</comment>
<reference evidence="4" key="1">
    <citation type="journal article" date="2021" name="PeerJ">
        <title>Extensive microbial diversity within the chicken gut microbiome revealed by metagenomics and culture.</title>
        <authorList>
            <person name="Gilroy R."/>
            <person name="Ravi A."/>
            <person name="Getino M."/>
            <person name="Pursley I."/>
            <person name="Horton D.L."/>
            <person name="Alikhan N.F."/>
            <person name="Baker D."/>
            <person name="Gharbi K."/>
            <person name="Hall N."/>
            <person name="Watson M."/>
            <person name="Adriaenssens E.M."/>
            <person name="Foster-Nyarko E."/>
            <person name="Jarju S."/>
            <person name="Secka A."/>
            <person name="Antonio M."/>
            <person name="Oren A."/>
            <person name="Chaudhuri R.R."/>
            <person name="La Ragione R."/>
            <person name="Hildebrand F."/>
            <person name="Pallen M.J."/>
        </authorList>
    </citation>
    <scope>NUCLEOTIDE SEQUENCE</scope>
    <source>
        <strain evidence="4">12435</strain>
    </source>
</reference>
<dbReference type="InterPro" id="IPR023620">
    <property type="entry name" value="SmpB"/>
</dbReference>
<dbReference type="PROSITE" id="PS01317">
    <property type="entry name" value="SSRP"/>
    <property type="match status" value="1"/>
</dbReference>
<name>A0A9D1Q2B4_9FIRM</name>
<organism evidence="4 5">
    <name type="scientific">Candidatus Protoclostridium stercorigallinarum</name>
    <dbReference type="NCBI Taxonomy" id="2838741"/>
    <lineage>
        <taxon>Bacteria</taxon>
        <taxon>Bacillati</taxon>
        <taxon>Bacillota</taxon>
        <taxon>Clostridia</taxon>
        <taxon>Candidatus Protoclostridium</taxon>
    </lineage>
</organism>
<dbReference type="HAMAP" id="MF_00023">
    <property type="entry name" value="SmpB"/>
    <property type="match status" value="1"/>
</dbReference>
<dbReference type="GO" id="GO:0003723">
    <property type="term" value="F:RNA binding"/>
    <property type="evidence" value="ECO:0007669"/>
    <property type="project" value="UniProtKB-UniRule"/>
</dbReference>
<dbReference type="CDD" id="cd09294">
    <property type="entry name" value="SmpB"/>
    <property type="match status" value="1"/>
</dbReference>
<keyword evidence="2 3" id="KW-0694">RNA-binding</keyword>
<proteinExistence type="inferred from homology"/>
<dbReference type="Proteomes" id="UP000823990">
    <property type="component" value="Unassembled WGS sequence"/>
</dbReference>
<dbReference type="PANTHER" id="PTHR30308:SF2">
    <property type="entry name" value="SSRA-BINDING PROTEIN"/>
    <property type="match status" value="1"/>
</dbReference>
<dbReference type="NCBIfam" id="TIGR00086">
    <property type="entry name" value="smpB"/>
    <property type="match status" value="1"/>
</dbReference>
<keyword evidence="1 3" id="KW-0963">Cytoplasm</keyword>
<dbReference type="Pfam" id="PF01668">
    <property type="entry name" value="SmpB"/>
    <property type="match status" value="1"/>
</dbReference>
<sequence>MVSIVNKKARFDYEIVEKLEAGIALVGSEVKSVRAGHVNLGDAFCFVEGDEIYLKNCRISAYDKATILPPDELRSRKLLLHRREINRLIGKSREKSLTIVPLSMYFKGRRVKVEIALARGKRSYDKKQTIKDRDIGRDMQRQIADATRRNR</sequence>
<dbReference type="InterPro" id="IPR020081">
    <property type="entry name" value="SsrA-bd_prot_CS"/>
</dbReference>
<dbReference type="SUPFAM" id="SSF74982">
    <property type="entry name" value="Small protein B (SmpB)"/>
    <property type="match status" value="1"/>
</dbReference>
<dbReference type="EMBL" id="DXHS01000099">
    <property type="protein sequence ID" value="HIW02908.1"/>
    <property type="molecule type" value="Genomic_DNA"/>
</dbReference>
<comment type="function">
    <text evidence="3">Required for rescue of stalled ribosomes mediated by trans-translation. Binds to transfer-messenger RNA (tmRNA), required for stable association of tmRNA with ribosomes. tmRNA and SmpB together mimic tRNA shape, replacing the anticodon stem-loop with SmpB. tmRNA is encoded by the ssrA gene; the 2 termini fold to resemble tRNA(Ala) and it encodes a 'tag peptide', a short internal open reading frame. During trans-translation Ala-aminoacylated tmRNA acts like a tRNA, entering the A-site of stalled ribosomes, displacing the stalled mRNA. The ribosome then switches to translate the ORF on the tmRNA; the nascent peptide is terminated with the 'tag peptide' encoded by the tmRNA and targeted for degradation. The ribosome is freed to recommence translation, which seems to be the essential function of trans-translation.</text>
</comment>
<dbReference type="GO" id="GO:0005829">
    <property type="term" value="C:cytosol"/>
    <property type="evidence" value="ECO:0007669"/>
    <property type="project" value="TreeGrafter"/>
</dbReference>
<comment type="caution">
    <text evidence="4">The sequence shown here is derived from an EMBL/GenBank/DDBJ whole genome shotgun (WGS) entry which is preliminary data.</text>
</comment>
<dbReference type="AlphaFoldDB" id="A0A9D1Q2B4"/>